<dbReference type="OrthoDB" id="3062801at2759"/>
<keyword evidence="2" id="KW-0472">Membrane</keyword>
<dbReference type="AlphaFoldDB" id="A0A9W8JZX5"/>
<evidence type="ECO:0000313" key="3">
    <source>
        <dbReference type="EMBL" id="KAJ3508186.1"/>
    </source>
</evidence>
<evidence type="ECO:0000256" key="2">
    <source>
        <dbReference type="SAM" id="Phobius"/>
    </source>
</evidence>
<organism evidence="3 4">
    <name type="scientific">Agrocybe chaxingu</name>
    <dbReference type="NCBI Taxonomy" id="84603"/>
    <lineage>
        <taxon>Eukaryota</taxon>
        <taxon>Fungi</taxon>
        <taxon>Dikarya</taxon>
        <taxon>Basidiomycota</taxon>
        <taxon>Agaricomycotina</taxon>
        <taxon>Agaricomycetes</taxon>
        <taxon>Agaricomycetidae</taxon>
        <taxon>Agaricales</taxon>
        <taxon>Agaricineae</taxon>
        <taxon>Strophariaceae</taxon>
        <taxon>Agrocybe</taxon>
    </lineage>
</organism>
<protein>
    <submittedName>
        <fullName evidence="3">Uncharacterized protein</fullName>
    </submittedName>
</protein>
<feature type="compositionally biased region" description="Basic residues" evidence="1">
    <location>
        <begin position="527"/>
        <end position="538"/>
    </location>
</feature>
<keyword evidence="4" id="KW-1185">Reference proteome</keyword>
<evidence type="ECO:0000313" key="4">
    <source>
        <dbReference type="Proteomes" id="UP001148786"/>
    </source>
</evidence>
<keyword evidence="2" id="KW-0812">Transmembrane</keyword>
<name>A0A9W8JZX5_9AGAR</name>
<dbReference type="EMBL" id="JANKHO010000585">
    <property type="protein sequence ID" value="KAJ3508186.1"/>
    <property type="molecule type" value="Genomic_DNA"/>
</dbReference>
<feature type="transmembrane region" description="Helical" evidence="2">
    <location>
        <begin position="446"/>
        <end position="467"/>
    </location>
</feature>
<feature type="region of interest" description="Disordered" evidence="1">
    <location>
        <begin position="503"/>
        <end position="576"/>
    </location>
</feature>
<feature type="compositionally biased region" description="Basic and acidic residues" evidence="1">
    <location>
        <begin position="539"/>
        <end position="557"/>
    </location>
</feature>
<gene>
    <name evidence="3" type="ORF">NLJ89_g5893</name>
</gene>
<keyword evidence="2" id="KW-1133">Transmembrane helix</keyword>
<reference evidence="3" key="1">
    <citation type="submission" date="2022-07" db="EMBL/GenBank/DDBJ databases">
        <title>Genome Sequence of Agrocybe chaxingu.</title>
        <authorList>
            <person name="Buettner E."/>
        </authorList>
    </citation>
    <scope>NUCLEOTIDE SEQUENCE</scope>
    <source>
        <strain evidence="3">MP-N11</strain>
    </source>
</reference>
<evidence type="ECO:0000256" key="1">
    <source>
        <dbReference type="SAM" id="MobiDB-lite"/>
    </source>
</evidence>
<feature type="compositionally biased region" description="Polar residues" evidence="1">
    <location>
        <begin position="1"/>
        <end position="36"/>
    </location>
</feature>
<feature type="compositionally biased region" description="Low complexity" evidence="1">
    <location>
        <begin position="99"/>
        <end position="110"/>
    </location>
</feature>
<comment type="caution">
    <text evidence="3">The sequence shown here is derived from an EMBL/GenBank/DDBJ whole genome shotgun (WGS) entry which is preliminary data.</text>
</comment>
<feature type="region of interest" description="Disordered" evidence="1">
    <location>
        <begin position="1"/>
        <end position="110"/>
    </location>
</feature>
<dbReference type="Proteomes" id="UP001148786">
    <property type="component" value="Unassembled WGS sequence"/>
</dbReference>
<accession>A0A9W8JZX5</accession>
<proteinExistence type="predicted"/>
<sequence length="611" mass="66730">MLGHSISASTQNFGPSNSGGHTRQPTPTPENGSPKQRVSFDSDRHSLPTPRGVGQVLARLRGSDSGNTPTHTPAARASPSEHHRDGETPASHSQHLRSRSPSQSRSRAASPLRFLHQWSAGFHRGNQTPIDDPFIPVDPYKFQLHFPFCCLPSNQKVPDIEEGTTSAFSGAYDCDDLLPIQEVKTSFANARIFITDTLPRELYLNLLLRLPAMYFSRVARIFEDADVSKPDIQRMIDASNTGGMRRPSTTIPANLTTEHPHTMPAHGPAAAISPGVLSGIGLSASVGTAPAVSMMHMPLPFPDEWTTPLVSPALIRFKHSWESFIDSLLREWKTLNVVSALLGSAIFTIFQIPEAESDPVTRTLALISLICALMSLSYGCMYIMGRGSEEDQDVNLVECMGIASDASCMDGMVDVVVPLGNSFFCVAHRIGTRSGRAVAPECQGALVPRIIITSVFVLGMVYLCMIVKTLKKYGSHQSSARALLRVGHLPPDRNEIGATRVEAYANRGRSKTKKVGGDGDEMERRGRERHRSTSTHVRRREDDLEEPREKRTRKDAGHLGFKKAHSPGFKGSLGSGLASRVEMTEPTGDAEVEMDVKLPAEVVVTEIHLPK</sequence>